<evidence type="ECO:0008006" key="3">
    <source>
        <dbReference type="Google" id="ProtNLM"/>
    </source>
</evidence>
<accession>A0ABS4III3</accession>
<dbReference type="PANTHER" id="PTHR35810">
    <property type="entry name" value="CYTOPLASMIC PROTEIN-RELATED"/>
    <property type="match status" value="1"/>
</dbReference>
<protein>
    <recommendedName>
        <fullName evidence="3">Hydroxyacid dehydrogenase</fullName>
    </recommendedName>
</protein>
<dbReference type="RefSeq" id="WP_209463307.1">
    <property type="nucleotide sequence ID" value="NZ_CP110224.1"/>
</dbReference>
<evidence type="ECO:0000313" key="2">
    <source>
        <dbReference type="Proteomes" id="UP001519345"/>
    </source>
</evidence>
<proteinExistence type="predicted"/>
<name>A0ABS4III3_9BACI</name>
<reference evidence="1 2" key="1">
    <citation type="submission" date="2021-03" db="EMBL/GenBank/DDBJ databases">
        <title>Genomic Encyclopedia of Type Strains, Phase IV (KMG-IV): sequencing the most valuable type-strain genomes for metagenomic binning, comparative biology and taxonomic classification.</title>
        <authorList>
            <person name="Goeker M."/>
        </authorList>
    </citation>
    <scope>NUCLEOTIDE SEQUENCE [LARGE SCALE GENOMIC DNA]</scope>
    <source>
        <strain evidence="1 2">DSM 25609</strain>
    </source>
</reference>
<gene>
    <name evidence="1" type="ORF">J2Z83_002279</name>
</gene>
<keyword evidence="2" id="KW-1185">Reference proteome</keyword>
<sequence length="332" mass="39264">MQNETDILIYQTEDGNTKIDVRLENETVWMTQKAIAELFQKGVNTINEHIKNIYAEGELHESASIRKNRIVQTEGKREIEREVSFYNLEMIIAIGYRVRSHRGTQFRQWATDRLNEYLIKGFTMDDNRLKEMRNFGQDYFDELLERIRDIRASEKRFYQKITGIYATAVDYDSKAEITGDFFATVQNKLHFAIHGQTAAELIADRANAEDKNMGLTSWKGDKLRKSDVTTAKNYLTEKELRSLNRIVTRYLDYAEDQAERKRPMYMKDWKERIDAFLDFDEREILRNPGKVSKSVAEKIAIQDYETFNQHRIEKNTDDGDFERYIKNNNLKK</sequence>
<dbReference type="PIRSF" id="PIRSF015268">
    <property type="entry name" value="Virulence_RhuM"/>
    <property type="match status" value="1"/>
</dbReference>
<dbReference type="Proteomes" id="UP001519345">
    <property type="component" value="Unassembled WGS sequence"/>
</dbReference>
<dbReference type="PANTHER" id="PTHR35810:SF1">
    <property type="entry name" value="CYTOPLASMIC PROTEIN"/>
    <property type="match status" value="1"/>
</dbReference>
<organism evidence="1 2">
    <name type="scientific">Virgibacillus natechei</name>
    <dbReference type="NCBI Taxonomy" id="1216297"/>
    <lineage>
        <taxon>Bacteria</taxon>
        <taxon>Bacillati</taxon>
        <taxon>Bacillota</taxon>
        <taxon>Bacilli</taxon>
        <taxon>Bacillales</taxon>
        <taxon>Bacillaceae</taxon>
        <taxon>Virgibacillus</taxon>
    </lineage>
</organism>
<dbReference type="Pfam" id="PF13310">
    <property type="entry name" value="Virulence_RhuM"/>
    <property type="match status" value="1"/>
</dbReference>
<dbReference type="EMBL" id="JAGGKX010000011">
    <property type="protein sequence ID" value="MBP1970161.1"/>
    <property type="molecule type" value="Genomic_DNA"/>
</dbReference>
<comment type="caution">
    <text evidence="1">The sequence shown here is derived from an EMBL/GenBank/DDBJ whole genome shotgun (WGS) entry which is preliminary data.</text>
</comment>
<dbReference type="InterPro" id="IPR011204">
    <property type="entry name" value="Virulence_RhuM-like"/>
</dbReference>
<evidence type="ECO:0000313" key="1">
    <source>
        <dbReference type="EMBL" id="MBP1970161.1"/>
    </source>
</evidence>